<sequence length="146" mass="16125">MCSTLAPRIHLHLLSSISTKDQYHRKPLVTYLDISTSHYNHISSTAKKNNCLHPTPPPTPPSTPPYTTTTFKSSARNASPCTILLSPWTIKSCHKTPRTTAARTTSIITTTMSGAMIFTYVWAWDASGALRCDEYQPRCGGYPHCG</sequence>
<dbReference type="AlphaFoldDB" id="A0A9P4PNS5"/>
<feature type="compositionally biased region" description="Pro residues" evidence="1">
    <location>
        <begin position="54"/>
        <end position="64"/>
    </location>
</feature>
<evidence type="ECO:0000313" key="3">
    <source>
        <dbReference type="Proteomes" id="UP000799764"/>
    </source>
</evidence>
<accession>A0A9P4PNS5</accession>
<feature type="region of interest" description="Disordered" evidence="1">
    <location>
        <begin position="46"/>
        <end position="67"/>
    </location>
</feature>
<proteinExistence type="predicted"/>
<dbReference type="Proteomes" id="UP000799764">
    <property type="component" value="Unassembled WGS sequence"/>
</dbReference>
<name>A0A9P4PNS5_9PLEO</name>
<gene>
    <name evidence="2" type="ORF">P171DRAFT_214280</name>
</gene>
<evidence type="ECO:0000256" key="1">
    <source>
        <dbReference type="SAM" id="MobiDB-lite"/>
    </source>
</evidence>
<evidence type="ECO:0000313" key="2">
    <source>
        <dbReference type="EMBL" id="KAF2448524.1"/>
    </source>
</evidence>
<comment type="caution">
    <text evidence="2">The sequence shown here is derived from an EMBL/GenBank/DDBJ whole genome shotgun (WGS) entry which is preliminary data.</text>
</comment>
<dbReference type="EMBL" id="MU001495">
    <property type="protein sequence ID" value="KAF2448524.1"/>
    <property type="molecule type" value="Genomic_DNA"/>
</dbReference>
<reference evidence="2" key="1">
    <citation type="journal article" date="2020" name="Stud. Mycol.">
        <title>101 Dothideomycetes genomes: a test case for predicting lifestyles and emergence of pathogens.</title>
        <authorList>
            <person name="Haridas S."/>
            <person name="Albert R."/>
            <person name="Binder M."/>
            <person name="Bloem J."/>
            <person name="Labutti K."/>
            <person name="Salamov A."/>
            <person name="Andreopoulos B."/>
            <person name="Baker S."/>
            <person name="Barry K."/>
            <person name="Bills G."/>
            <person name="Bluhm B."/>
            <person name="Cannon C."/>
            <person name="Castanera R."/>
            <person name="Culley D."/>
            <person name="Daum C."/>
            <person name="Ezra D."/>
            <person name="Gonzalez J."/>
            <person name="Henrissat B."/>
            <person name="Kuo A."/>
            <person name="Liang C."/>
            <person name="Lipzen A."/>
            <person name="Lutzoni F."/>
            <person name="Magnuson J."/>
            <person name="Mondo S."/>
            <person name="Nolan M."/>
            <person name="Ohm R."/>
            <person name="Pangilinan J."/>
            <person name="Park H.-J."/>
            <person name="Ramirez L."/>
            <person name="Alfaro M."/>
            <person name="Sun H."/>
            <person name="Tritt A."/>
            <person name="Yoshinaga Y."/>
            <person name="Zwiers L.-H."/>
            <person name="Turgeon B."/>
            <person name="Goodwin S."/>
            <person name="Spatafora J."/>
            <person name="Crous P."/>
            <person name="Grigoriev I."/>
        </authorList>
    </citation>
    <scope>NUCLEOTIDE SEQUENCE</scope>
    <source>
        <strain evidence="2">CBS 690.94</strain>
    </source>
</reference>
<organism evidence="2 3">
    <name type="scientific">Karstenula rhodostoma CBS 690.94</name>
    <dbReference type="NCBI Taxonomy" id="1392251"/>
    <lineage>
        <taxon>Eukaryota</taxon>
        <taxon>Fungi</taxon>
        <taxon>Dikarya</taxon>
        <taxon>Ascomycota</taxon>
        <taxon>Pezizomycotina</taxon>
        <taxon>Dothideomycetes</taxon>
        <taxon>Pleosporomycetidae</taxon>
        <taxon>Pleosporales</taxon>
        <taxon>Massarineae</taxon>
        <taxon>Didymosphaeriaceae</taxon>
        <taxon>Karstenula</taxon>
    </lineage>
</organism>
<protein>
    <submittedName>
        <fullName evidence="2">Uncharacterized protein</fullName>
    </submittedName>
</protein>
<keyword evidence="3" id="KW-1185">Reference proteome</keyword>